<dbReference type="Gene3D" id="3.30.429.10">
    <property type="entry name" value="Macrophage Migration Inhibitory Factor"/>
    <property type="match status" value="1"/>
</dbReference>
<reference evidence="4" key="1">
    <citation type="journal article" date="2014" name="Int. J. Syst. Evol. Microbiol.">
        <title>Complete genome sequence of Corynebacterium casei LMG S-19264T (=DSM 44701T), isolated from a smear-ripened cheese.</title>
        <authorList>
            <consortium name="US DOE Joint Genome Institute (JGI-PGF)"/>
            <person name="Walter F."/>
            <person name="Albersmeier A."/>
            <person name="Kalinowski J."/>
            <person name="Ruckert C."/>
        </authorList>
    </citation>
    <scope>NUCLEOTIDE SEQUENCE</scope>
    <source>
        <strain evidence="4">CGMCC 4.7368</strain>
    </source>
</reference>
<sequence length="96" mass="10370">MAFESAHVRTGMERAWILDDVSVPCSSQVVRMPLVEVTLIQGRTAEDLRALISGLTDAVVTSIGAPKESVRVIVREIPATHWAAGDVTIAERSATR</sequence>
<dbReference type="GO" id="GO:0016853">
    <property type="term" value="F:isomerase activity"/>
    <property type="evidence" value="ECO:0007669"/>
    <property type="project" value="UniProtKB-KW"/>
</dbReference>
<organism evidence="4 5">
    <name type="scientific">Nonomuraea cavernae</name>
    <dbReference type="NCBI Taxonomy" id="2045107"/>
    <lineage>
        <taxon>Bacteria</taxon>
        <taxon>Bacillati</taxon>
        <taxon>Actinomycetota</taxon>
        <taxon>Actinomycetes</taxon>
        <taxon>Streptosporangiales</taxon>
        <taxon>Streptosporangiaceae</taxon>
        <taxon>Nonomuraea</taxon>
    </lineage>
</organism>
<evidence type="ECO:0000313" key="5">
    <source>
        <dbReference type="Proteomes" id="UP000646523"/>
    </source>
</evidence>
<feature type="domain" description="4-oxalocrotonate tautomerase-like" evidence="3">
    <location>
        <begin position="33"/>
        <end position="91"/>
    </location>
</feature>
<comment type="caution">
    <text evidence="4">The sequence shown here is derived from an EMBL/GenBank/DDBJ whole genome shotgun (WGS) entry which is preliminary data.</text>
</comment>
<accession>A0A918DK27</accession>
<dbReference type="AlphaFoldDB" id="A0A918DK27"/>
<dbReference type="NCBIfam" id="NF002571">
    <property type="entry name" value="PRK02220.1"/>
    <property type="match status" value="1"/>
</dbReference>
<reference evidence="4" key="2">
    <citation type="submission" date="2020-09" db="EMBL/GenBank/DDBJ databases">
        <authorList>
            <person name="Sun Q."/>
            <person name="Zhou Y."/>
        </authorList>
    </citation>
    <scope>NUCLEOTIDE SEQUENCE</scope>
    <source>
        <strain evidence="4">CGMCC 4.7368</strain>
    </source>
</reference>
<dbReference type="Proteomes" id="UP000646523">
    <property type="component" value="Unassembled WGS sequence"/>
</dbReference>
<gene>
    <name evidence="4" type="ORF">GCM10012289_27440</name>
</gene>
<dbReference type="PANTHER" id="PTHR35530">
    <property type="entry name" value="TAUTOMERASE-RELATED"/>
    <property type="match status" value="1"/>
</dbReference>
<evidence type="ECO:0000259" key="3">
    <source>
        <dbReference type="Pfam" id="PF01361"/>
    </source>
</evidence>
<dbReference type="PANTHER" id="PTHR35530:SF1">
    <property type="entry name" value="2-HYDROXYMUCONATE TAUTOMERASE"/>
    <property type="match status" value="1"/>
</dbReference>
<evidence type="ECO:0000313" key="4">
    <source>
        <dbReference type="EMBL" id="GGO68509.1"/>
    </source>
</evidence>
<comment type="similarity">
    <text evidence="1">Belongs to the 4-oxalocrotonate tautomerase family.</text>
</comment>
<evidence type="ECO:0000256" key="2">
    <source>
        <dbReference type="ARBA" id="ARBA00023235"/>
    </source>
</evidence>
<proteinExistence type="inferred from homology"/>
<dbReference type="EMBL" id="BMNH01000006">
    <property type="protein sequence ID" value="GGO68509.1"/>
    <property type="molecule type" value="Genomic_DNA"/>
</dbReference>
<dbReference type="SUPFAM" id="SSF55331">
    <property type="entry name" value="Tautomerase/MIF"/>
    <property type="match status" value="1"/>
</dbReference>
<keyword evidence="5" id="KW-1185">Reference proteome</keyword>
<keyword evidence="2" id="KW-0413">Isomerase</keyword>
<protein>
    <recommendedName>
        <fullName evidence="3">4-oxalocrotonate tautomerase-like domain-containing protein</fullName>
    </recommendedName>
</protein>
<dbReference type="InterPro" id="IPR014347">
    <property type="entry name" value="Tautomerase/MIF_sf"/>
</dbReference>
<dbReference type="InterPro" id="IPR004370">
    <property type="entry name" value="4-OT-like_dom"/>
</dbReference>
<name>A0A918DK27_9ACTN</name>
<dbReference type="Pfam" id="PF01361">
    <property type="entry name" value="Tautomerase"/>
    <property type="match status" value="1"/>
</dbReference>
<evidence type="ECO:0000256" key="1">
    <source>
        <dbReference type="ARBA" id="ARBA00006723"/>
    </source>
</evidence>